<evidence type="ECO:0000313" key="1">
    <source>
        <dbReference type="EMBL" id="KAJ8632847.1"/>
    </source>
</evidence>
<organism evidence="1 2">
    <name type="scientific">Persea americana</name>
    <name type="common">Avocado</name>
    <dbReference type="NCBI Taxonomy" id="3435"/>
    <lineage>
        <taxon>Eukaryota</taxon>
        <taxon>Viridiplantae</taxon>
        <taxon>Streptophyta</taxon>
        <taxon>Embryophyta</taxon>
        <taxon>Tracheophyta</taxon>
        <taxon>Spermatophyta</taxon>
        <taxon>Magnoliopsida</taxon>
        <taxon>Magnoliidae</taxon>
        <taxon>Laurales</taxon>
        <taxon>Lauraceae</taxon>
        <taxon>Persea</taxon>
    </lineage>
</organism>
<accession>A0ACC2LH77</accession>
<sequence>MSMAQEIFINWITVLTSLENKFSKMLTEYTNENRINQNVHFRSLPGSCKSQKKQQQTGWIKENGIRTRELGIGLVAYSPLGRGLFGGKAVESPSPNSLLALNPRLVGENFNKNKNQYTRIASLATKHNCTPVQLALAWVVHQGDDVFPIAGTTKVKNLDDNVASLKVKLTEADMK</sequence>
<dbReference type="EMBL" id="CM056816">
    <property type="protein sequence ID" value="KAJ8632847.1"/>
    <property type="molecule type" value="Genomic_DNA"/>
</dbReference>
<comment type="caution">
    <text evidence="1">The sequence shown here is derived from an EMBL/GenBank/DDBJ whole genome shotgun (WGS) entry which is preliminary data.</text>
</comment>
<gene>
    <name evidence="1" type="ORF">MRB53_026183</name>
</gene>
<keyword evidence="2" id="KW-1185">Reference proteome</keyword>
<dbReference type="Proteomes" id="UP001234297">
    <property type="component" value="Chromosome 8"/>
</dbReference>
<reference evidence="1 2" key="1">
    <citation type="journal article" date="2022" name="Hortic Res">
        <title>A haplotype resolved chromosomal level avocado genome allows analysis of novel avocado genes.</title>
        <authorList>
            <person name="Nath O."/>
            <person name="Fletcher S.J."/>
            <person name="Hayward A."/>
            <person name="Shaw L.M."/>
            <person name="Masouleh A.K."/>
            <person name="Furtado A."/>
            <person name="Henry R.J."/>
            <person name="Mitter N."/>
        </authorList>
    </citation>
    <scope>NUCLEOTIDE SEQUENCE [LARGE SCALE GENOMIC DNA]</scope>
    <source>
        <strain evidence="2">cv. Hass</strain>
    </source>
</reference>
<protein>
    <submittedName>
        <fullName evidence="1">Uncharacterized protein</fullName>
    </submittedName>
</protein>
<proteinExistence type="predicted"/>
<name>A0ACC2LH77_PERAE</name>
<evidence type="ECO:0000313" key="2">
    <source>
        <dbReference type="Proteomes" id="UP001234297"/>
    </source>
</evidence>